<proteinExistence type="predicted"/>
<accession>A0AAD7FP98</accession>
<name>A0AAD7FP98_9AGAR</name>
<keyword evidence="2" id="KW-1185">Reference proteome</keyword>
<evidence type="ECO:0000313" key="2">
    <source>
        <dbReference type="Proteomes" id="UP001221142"/>
    </source>
</evidence>
<comment type="caution">
    <text evidence="1">The sequence shown here is derived from an EMBL/GenBank/DDBJ whole genome shotgun (WGS) entry which is preliminary data.</text>
</comment>
<dbReference type="AlphaFoldDB" id="A0AAD7FP98"/>
<organism evidence="1 2">
    <name type="scientific">Roridomyces roridus</name>
    <dbReference type="NCBI Taxonomy" id="1738132"/>
    <lineage>
        <taxon>Eukaryota</taxon>
        <taxon>Fungi</taxon>
        <taxon>Dikarya</taxon>
        <taxon>Basidiomycota</taxon>
        <taxon>Agaricomycotina</taxon>
        <taxon>Agaricomycetes</taxon>
        <taxon>Agaricomycetidae</taxon>
        <taxon>Agaricales</taxon>
        <taxon>Marasmiineae</taxon>
        <taxon>Mycenaceae</taxon>
        <taxon>Roridomyces</taxon>
    </lineage>
</organism>
<evidence type="ECO:0000313" key="1">
    <source>
        <dbReference type="EMBL" id="KAJ7635419.1"/>
    </source>
</evidence>
<gene>
    <name evidence="1" type="ORF">FB45DRAFT_1026299</name>
</gene>
<sequence length="49" mass="5496">MFPSLSLASTTAASPLIVRQLHQVLFNAFDAWPFCRFNLDSVKTVTIKL</sequence>
<reference evidence="1" key="1">
    <citation type="submission" date="2023-03" db="EMBL/GenBank/DDBJ databases">
        <title>Massive genome expansion in bonnet fungi (Mycena s.s.) driven by repeated elements and novel gene families across ecological guilds.</title>
        <authorList>
            <consortium name="Lawrence Berkeley National Laboratory"/>
            <person name="Harder C.B."/>
            <person name="Miyauchi S."/>
            <person name="Viragh M."/>
            <person name="Kuo A."/>
            <person name="Thoen E."/>
            <person name="Andreopoulos B."/>
            <person name="Lu D."/>
            <person name="Skrede I."/>
            <person name="Drula E."/>
            <person name="Henrissat B."/>
            <person name="Morin E."/>
            <person name="Kohler A."/>
            <person name="Barry K."/>
            <person name="LaButti K."/>
            <person name="Morin E."/>
            <person name="Salamov A."/>
            <person name="Lipzen A."/>
            <person name="Mereny Z."/>
            <person name="Hegedus B."/>
            <person name="Baldrian P."/>
            <person name="Stursova M."/>
            <person name="Weitz H."/>
            <person name="Taylor A."/>
            <person name="Grigoriev I.V."/>
            <person name="Nagy L.G."/>
            <person name="Martin F."/>
            <person name="Kauserud H."/>
        </authorList>
    </citation>
    <scope>NUCLEOTIDE SEQUENCE</scope>
    <source>
        <strain evidence="1">9284</strain>
    </source>
</reference>
<protein>
    <submittedName>
        <fullName evidence="1">Uncharacterized protein</fullName>
    </submittedName>
</protein>
<dbReference type="EMBL" id="JARKIF010000007">
    <property type="protein sequence ID" value="KAJ7635419.1"/>
    <property type="molecule type" value="Genomic_DNA"/>
</dbReference>
<dbReference type="Proteomes" id="UP001221142">
    <property type="component" value="Unassembled WGS sequence"/>
</dbReference>